<dbReference type="InterPro" id="IPR013783">
    <property type="entry name" value="Ig-like_fold"/>
</dbReference>
<organism evidence="2 3">
    <name type="scientific">Araneus ventricosus</name>
    <name type="common">Orbweaver spider</name>
    <name type="synonym">Epeira ventricosa</name>
    <dbReference type="NCBI Taxonomy" id="182803"/>
    <lineage>
        <taxon>Eukaryota</taxon>
        <taxon>Metazoa</taxon>
        <taxon>Ecdysozoa</taxon>
        <taxon>Arthropoda</taxon>
        <taxon>Chelicerata</taxon>
        <taxon>Arachnida</taxon>
        <taxon>Araneae</taxon>
        <taxon>Araneomorphae</taxon>
        <taxon>Entelegynae</taxon>
        <taxon>Araneoidea</taxon>
        <taxon>Araneidae</taxon>
        <taxon>Araneus</taxon>
    </lineage>
</organism>
<dbReference type="InterPro" id="IPR007110">
    <property type="entry name" value="Ig-like_dom"/>
</dbReference>
<proteinExistence type="predicted"/>
<evidence type="ECO:0000313" key="2">
    <source>
        <dbReference type="EMBL" id="GBM48579.1"/>
    </source>
</evidence>
<dbReference type="PROSITE" id="PS50835">
    <property type="entry name" value="IG_LIKE"/>
    <property type="match status" value="1"/>
</dbReference>
<reference evidence="2 3" key="1">
    <citation type="journal article" date="2019" name="Sci. Rep.">
        <title>Orb-weaving spider Araneus ventricosus genome elucidates the spidroin gene catalogue.</title>
        <authorList>
            <person name="Kono N."/>
            <person name="Nakamura H."/>
            <person name="Ohtoshi R."/>
            <person name="Moran D.A.P."/>
            <person name="Shinohara A."/>
            <person name="Yoshida Y."/>
            <person name="Fujiwara M."/>
            <person name="Mori M."/>
            <person name="Tomita M."/>
            <person name="Arakawa K."/>
        </authorList>
    </citation>
    <scope>NUCLEOTIDE SEQUENCE [LARGE SCALE GENOMIC DNA]</scope>
</reference>
<protein>
    <recommendedName>
        <fullName evidence="1">Ig-like domain-containing protein</fullName>
    </recommendedName>
</protein>
<dbReference type="Gene3D" id="2.60.40.10">
    <property type="entry name" value="Immunoglobulins"/>
    <property type="match status" value="1"/>
</dbReference>
<dbReference type="AlphaFoldDB" id="A0A4Y2G7I6"/>
<name>A0A4Y2G7I6_ARAVE</name>
<accession>A0A4Y2G7I6</accession>
<dbReference type="InterPro" id="IPR036179">
    <property type="entry name" value="Ig-like_dom_sf"/>
</dbReference>
<comment type="caution">
    <text evidence="2">The sequence shown here is derived from an EMBL/GenBank/DDBJ whole genome shotgun (WGS) entry which is preliminary data.</text>
</comment>
<dbReference type="Pfam" id="PF13927">
    <property type="entry name" value="Ig_3"/>
    <property type="match status" value="1"/>
</dbReference>
<dbReference type="SUPFAM" id="SSF48726">
    <property type="entry name" value="Immunoglobulin"/>
    <property type="match status" value="1"/>
</dbReference>
<dbReference type="EMBL" id="BGPR01001220">
    <property type="protein sequence ID" value="GBM48579.1"/>
    <property type="molecule type" value="Genomic_DNA"/>
</dbReference>
<feature type="domain" description="Ig-like" evidence="1">
    <location>
        <begin position="60"/>
        <end position="96"/>
    </location>
</feature>
<evidence type="ECO:0000313" key="3">
    <source>
        <dbReference type="Proteomes" id="UP000499080"/>
    </source>
</evidence>
<dbReference type="Proteomes" id="UP000499080">
    <property type="component" value="Unassembled WGS sequence"/>
</dbReference>
<sequence length="146" mass="16528">MSVHPIPTETPVSLFMFRYRFDTTPFYTALSYFHPILFTPFQTLPGMHRHLTSLLSVAVPPVWVEEPSDSDAVLGSQIVLTCAATAHPPPRVTWRKIQGEYAPAFIDPWGRRPVGSPLSSCTFFYGGDELLDGLLMETRMVQKRMR</sequence>
<gene>
    <name evidence="2" type="ORF">AVEN_99014_1</name>
</gene>
<dbReference type="OrthoDB" id="10012075at2759"/>
<keyword evidence="3" id="KW-1185">Reference proteome</keyword>
<evidence type="ECO:0000259" key="1">
    <source>
        <dbReference type="PROSITE" id="PS50835"/>
    </source>
</evidence>